<gene>
    <name evidence="2" type="ORF">ABT57_03395</name>
</gene>
<proteinExistence type="predicted"/>
<dbReference type="RefSeq" id="WP_047883794.1">
    <property type="nucleotide sequence ID" value="NZ_LDOU01000004.1"/>
</dbReference>
<dbReference type="OrthoDB" id="2955631at2"/>
<dbReference type="Proteomes" id="UP000035909">
    <property type="component" value="Unassembled WGS sequence"/>
</dbReference>
<dbReference type="Pfam" id="PF10011">
    <property type="entry name" value="DUF2254"/>
    <property type="match status" value="1"/>
</dbReference>
<dbReference type="EMBL" id="LDOU01000004">
    <property type="protein sequence ID" value="KLV10957.1"/>
    <property type="molecule type" value="Genomic_DNA"/>
</dbReference>
<keyword evidence="3" id="KW-1185">Reference proteome</keyword>
<dbReference type="PATRIC" id="fig|320778.3.peg.733"/>
<keyword evidence="1" id="KW-0812">Transmembrane</keyword>
<dbReference type="STRING" id="320778.ABT57_03395"/>
<evidence type="ECO:0000313" key="2">
    <source>
        <dbReference type="EMBL" id="KLV10957.1"/>
    </source>
</evidence>
<reference evidence="2 3" key="1">
    <citation type="submission" date="2015-05" db="EMBL/GenBank/DDBJ databases">
        <title>Photobacterium galathea sp. nov.</title>
        <authorList>
            <person name="Machado H."/>
            <person name="Gram L."/>
        </authorList>
    </citation>
    <scope>NUCLEOTIDE SEQUENCE [LARGE SCALE GENOMIC DNA]</scope>
    <source>
        <strain evidence="2 3">DSM 22954</strain>
    </source>
</reference>
<evidence type="ECO:0000313" key="3">
    <source>
        <dbReference type="Proteomes" id="UP000035909"/>
    </source>
</evidence>
<keyword evidence="1" id="KW-0472">Membrane</keyword>
<evidence type="ECO:0000256" key="1">
    <source>
        <dbReference type="SAM" id="Phobius"/>
    </source>
</evidence>
<dbReference type="InterPro" id="IPR018723">
    <property type="entry name" value="DUF2254_membrane"/>
</dbReference>
<feature type="transmembrane region" description="Helical" evidence="1">
    <location>
        <begin position="139"/>
        <end position="160"/>
    </location>
</feature>
<feature type="transmembrane region" description="Helical" evidence="1">
    <location>
        <begin position="62"/>
        <end position="87"/>
    </location>
</feature>
<dbReference type="PROSITE" id="PS50077">
    <property type="entry name" value="HEAT_REPEAT"/>
    <property type="match status" value="1"/>
</dbReference>
<keyword evidence="1" id="KW-1133">Transmembrane helix</keyword>
<organism evidence="2 3">
    <name type="scientific">Photobacterium ganghwense</name>
    <dbReference type="NCBI Taxonomy" id="320778"/>
    <lineage>
        <taxon>Bacteria</taxon>
        <taxon>Pseudomonadati</taxon>
        <taxon>Pseudomonadota</taxon>
        <taxon>Gammaproteobacteria</taxon>
        <taxon>Vibrionales</taxon>
        <taxon>Vibrionaceae</taxon>
        <taxon>Photobacterium</taxon>
    </lineage>
</organism>
<feature type="transmembrane region" description="Helical" evidence="1">
    <location>
        <begin position="108"/>
        <end position="127"/>
    </location>
</feature>
<protein>
    <submittedName>
        <fullName evidence="2">Membrane protein</fullName>
    </submittedName>
</protein>
<name>A0A0J1K9F2_9GAMM</name>
<comment type="caution">
    <text evidence="2">The sequence shown here is derived from an EMBL/GenBank/DDBJ whole genome shotgun (WGS) entry which is preliminary data.</text>
</comment>
<sequence length="450" mass="49313">MNKLIQFWGNLRSSFWYMPSLMVGGSIVLAVVLIEADSAGSDRWLNQWPRLFGGGAEGARQMLSTLASSMMTVMGITFSMTLLALTLASSQYTSRILRNFMRSRITQFTLGVFAGTFVYCLIGLRTIRGGAGVEGFVPSLTVFFALVLSLGGVGVLIYFLHHIALSIQASSIIASVAKETNASIDRLLPEELDQGANGDEGQNRGLESLDERSWYPVPVAVSGYIQSVNIAALMSLARDNRTILRMEHGIGAFVVQNTALVSLALTYPPDQQTIDVINDAYSIGRHRTVEQDPAFGIRQIVDMAIKALSPGVNDTSTAVMCVDYLTSILARLASRQFPSVNCYQGETLRVIAIVPSFEGLLAEAFDQIRSSAAENVAILARLLGALDTIGSLTIRPSHLRALDEQLHCIAELADRTIEASYDRERLERRMSKVREMLETQFVLCAEEQKE</sequence>
<dbReference type="InterPro" id="IPR021133">
    <property type="entry name" value="HEAT_type_2"/>
</dbReference>
<accession>A0A0J1K9F2</accession>
<dbReference type="AlphaFoldDB" id="A0A0J1K9F2"/>